<evidence type="ECO:0000313" key="13">
    <source>
        <dbReference type="EMBL" id="GJN90210.1"/>
    </source>
</evidence>
<evidence type="ECO:0000256" key="2">
    <source>
        <dbReference type="ARBA" id="ARBA00022692"/>
    </source>
</evidence>
<keyword evidence="4 10" id="KW-0809">Transit peptide</keyword>
<dbReference type="Proteomes" id="UP001342314">
    <property type="component" value="Unassembled WGS sequence"/>
</dbReference>
<evidence type="ECO:0000256" key="4">
    <source>
        <dbReference type="ARBA" id="ARBA00022946"/>
    </source>
</evidence>
<name>A0AAV5GL11_9BASI</name>
<evidence type="ECO:0000256" key="7">
    <source>
        <dbReference type="ARBA" id="ARBA00023128"/>
    </source>
</evidence>
<comment type="subunit">
    <text evidence="10">Homooligomer.</text>
</comment>
<dbReference type="PANTHER" id="PTHR31961:SF3">
    <property type="entry name" value="SENSITIVE TO HIGH EXPRESSION PROTEIN 9, MITOCHONDRIAL"/>
    <property type="match status" value="1"/>
</dbReference>
<keyword evidence="7 10" id="KW-0496">Mitochondrion</keyword>
<proteinExistence type="inferred from homology"/>
<keyword evidence="6 11" id="KW-0175">Coiled coil</keyword>
<evidence type="ECO:0000256" key="12">
    <source>
        <dbReference type="SAM" id="MobiDB-lite"/>
    </source>
</evidence>
<gene>
    <name evidence="13" type="ORF">Rhopal_003209-T1</name>
</gene>
<comment type="caution">
    <text evidence="13">The sequence shown here is derived from an EMBL/GenBank/DDBJ whole genome shotgun (WGS) entry which is preliminary data.</text>
</comment>
<protein>
    <recommendedName>
        <fullName evidence="10">Sensitive to high expression protein 9, mitochondrial</fullName>
    </recommendedName>
</protein>
<dbReference type="Pfam" id="PF05546">
    <property type="entry name" value="She9_MDM33"/>
    <property type="match status" value="1"/>
</dbReference>
<evidence type="ECO:0000313" key="14">
    <source>
        <dbReference type="Proteomes" id="UP001342314"/>
    </source>
</evidence>
<evidence type="ECO:0000256" key="9">
    <source>
        <dbReference type="ARBA" id="ARBA00024807"/>
    </source>
</evidence>
<feature type="region of interest" description="Disordered" evidence="12">
    <location>
        <begin position="18"/>
        <end position="68"/>
    </location>
</feature>
<dbReference type="AlphaFoldDB" id="A0AAV5GL11"/>
<evidence type="ECO:0000256" key="8">
    <source>
        <dbReference type="ARBA" id="ARBA00023136"/>
    </source>
</evidence>
<accession>A0AAV5GL11</accession>
<evidence type="ECO:0000256" key="10">
    <source>
        <dbReference type="RuleBase" id="RU364128"/>
    </source>
</evidence>
<evidence type="ECO:0000256" key="11">
    <source>
        <dbReference type="SAM" id="Coils"/>
    </source>
</evidence>
<dbReference type="GO" id="GO:0007007">
    <property type="term" value="P:inner mitochondrial membrane organization"/>
    <property type="evidence" value="ECO:0007669"/>
    <property type="project" value="TreeGrafter"/>
</dbReference>
<dbReference type="PANTHER" id="PTHR31961">
    <property type="entry name" value="SENSITIVE TO HIGH EXPRESSION PROTEIN 9, MITOCHONDRIAL"/>
    <property type="match status" value="1"/>
</dbReference>
<feature type="region of interest" description="Disordered" evidence="12">
    <location>
        <begin position="321"/>
        <end position="374"/>
    </location>
</feature>
<sequence>MTLPRPLSQGCRACSAALHGAARPSARISARPFASSSRWRDPDSSRPTSSPPPSEPAAPPKPSEPLSSAQKRLAEARQNAHKQFRHLVQTLDSSARKQAHAFAAALQALELERKLREVGGKINQATGYEEIERLRSGVGDKEKALLDAREKALQLKQEYTERVKLRADSQREVNDLLQRKSAWTGPDVMRFTELVQQEHENEQAEAKAKLAMDAGEEAVEKGFSDLMQAILERYHEEQVWSDKIRSMSTYGSLAITSLNVLLFIITLLLIEPWRRRRLVENVEERLRANAQQGHDATQSQLESLQNLVQQAQATLDSVASSTAALAAAPPPPIPPPPPPPEVIAMPEGKAAQDAAEQREEGEADRPRTRPERVLQQAQEAIAGRETWAAGVAGAVGGVVLAALVSLATR</sequence>
<reference evidence="13 14" key="1">
    <citation type="submission" date="2021-12" db="EMBL/GenBank/DDBJ databases">
        <title>High titer production of polyol ester of fatty acids by Rhodotorula paludigena BS15 towards product separation-free biomass refinery.</title>
        <authorList>
            <person name="Mano J."/>
            <person name="Ono H."/>
            <person name="Tanaka T."/>
            <person name="Naito K."/>
            <person name="Sushida H."/>
            <person name="Ike M."/>
            <person name="Tokuyasu K."/>
            <person name="Kitaoka M."/>
        </authorList>
    </citation>
    <scope>NUCLEOTIDE SEQUENCE [LARGE SCALE GENOMIC DNA]</scope>
    <source>
        <strain evidence="13 14">BS15</strain>
    </source>
</reference>
<feature type="transmembrane region" description="Helical" evidence="10">
    <location>
        <begin position="250"/>
        <end position="270"/>
    </location>
</feature>
<dbReference type="InterPro" id="IPR008839">
    <property type="entry name" value="MDM33_fungi"/>
</dbReference>
<dbReference type="EMBL" id="BQKY01000006">
    <property type="protein sequence ID" value="GJN90210.1"/>
    <property type="molecule type" value="Genomic_DNA"/>
</dbReference>
<organism evidence="13 14">
    <name type="scientific">Rhodotorula paludigena</name>
    <dbReference type="NCBI Taxonomy" id="86838"/>
    <lineage>
        <taxon>Eukaryota</taxon>
        <taxon>Fungi</taxon>
        <taxon>Dikarya</taxon>
        <taxon>Basidiomycota</taxon>
        <taxon>Pucciniomycotina</taxon>
        <taxon>Microbotryomycetes</taxon>
        <taxon>Sporidiobolales</taxon>
        <taxon>Sporidiobolaceae</taxon>
        <taxon>Rhodotorula</taxon>
    </lineage>
</organism>
<evidence type="ECO:0000256" key="1">
    <source>
        <dbReference type="ARBA" id="ARBA00007472"/>
    </source>
</evidence>
<keyword evidence="5 10" id="KW-1133">Transmembrane helix</keyword>
<evidence type="ECO:0000256" key="6">
    <source>
        <dbReference type="ARBA" id="ARBA00023054"/>
    </source>
</evidence>
<feature type="coiled-coil region" evidence="11">
    <location>
        <begin position="287"/>
        <end position="321"/>
    </location>
</feature>
<keyword evidence="3 10" id="KW-0999">Mitochondrion inner membrane</keyword>
<keyword evidence="2 10" id="KW-0812">Transmembrane</keyword>
<feature type="compositionally biased region" description="Pro residues" evidence="12">
    <location>
        <begin position="328"/>
        <end position="341"/>
    </location>
</feature>
<evidence type="ECO:0000256" key="5">
    <source>
        <dbReference type="ARBA" id="ARBA00022989"/>
    </source>
</evidence>
<evidence type="ECO:0000256" key="3">
    <source>
        <dbReference type="ARBA" id="ARBA00022792"/>
    </source>
</evidence>
<keyword evidence="8 10" id="KW-0472">Membrane</keyword>
<comment type="similarity">
    <text evidence="1 10">Belongs to the SHE9 family.</text>
</comment>
<comment type="function">
    <text evidence="9">Required for the maintenance of the structure of the mitochondrial inner membrane. Involved in mitochondrial morphology. Causes growth arrest when highly overexpressed.</text>
</comment>
<keyword evidence="14" id="KW-1185">Reference proteome</keyword>
<feature type="transmembrane region" description="Helical" evidence="10">
    <location>
        <begin position="387"/>
        <end position="407"/>
    </location>
</feature>
<feature type="compositionally biased region" description="Pro residues" evidence="12">
    <location>
        <begin position="49"/>
        <end position="63"/>
    </location>
</feature>
<comment type="subcellular location">
    <subcellularLocation>
        <location evidence="10">Mitochondrion inner membrane</location>
        <topology evidence="10">Multi-pass membrane protein</topology>
    </subcellularLocation>
</comment>
<feature type="compositionally biased region" description="Basic and acidic residues" evidence="12">
    <location>
        <begin position="355"/>
        <end position="372"/>
    </location>
</feature>
<feature type="compositionally biased region" description="Low complexity" evidence="12">
    <location>
        <begin position="21"/>
        <end position="37"/>
    </location>
</feature>
<dbReference type="GO" id="GO:0005743">
    <property type="term" value="C:mitochondrial inner membrane"/>
    <property type="evidence" value="ECO:0007669"/>
    <property type="project" value="UniProtKB-SubCell"/>
</dbReference>